<gene>
    <name evidence="2" type="ORF">FD06_GL000983</name>
</gene>
<proteinExistence type="predicted"/>
<evidence type="ECO:0000313" key="2">
    <source>
        <dbReference type="EMBL" id="KRM68664.1"/>
    </source>
</evidence>
<dbReference type="EMBL" id="AYYQ01000018">
    <property type="protein sequence ID" value="KRM68664.1"/>
    <property type="molecule type" value="Genomic_DNA"/>
</dbReference>
<organism evidence="2 3">
    <name type="scientific">Apilactobacillus ozensis DSM 23829 = JCM 17196</name>
    <dbReference type="NCBI Taxonomy" id="1423781"/>
    <lineage>
        <taxon>Bacteria</taxon>
        <taxon>Bacillati</taxon>
        <taxon>Bacillota</taxon>
        <taxon>Bacilli</taxon>
        <taxon>Lactobacillales</taxon>
        <taxon>Lactobacillaceae</taxon>
        <taxon>Apilactobacillus</taxon>
    </lineage>
</organism>
<dbReference type="PATRIC" id="fig|1423781.4.peg.1020"/>
<dbReference type="Proteomes" id="UP000052012">
    <property type="component" value="Unassembled WGS sequence"/>
</dbReference>
<dbReference type="AlphaFoldDB" id="A0A0R2ANI0"/>
<evidence type="ECO:0000256" key="1">
    <source>
        <dbReference type="ARBA" id="ARBA00022490"/>
    </source>
</evidence>
<evidence type="ECO:0000313" key="3">
    <source>
        <dbReference type="Proteomes" id="UP000052012"/>
    </source>
</evidence>
<comment type="caution">
    <text evidence="2">The sequence shown here is derived from an EMBL/GenBank/DDBJ whole genome shotgun (WGS) entry which is preliminary data.</text>
</comment>
<keyword evidence="3" id="KW-1185">Reference proteome</keyword>
<dbReference type="Pfam" id="PF09902">
    <property type="entry name" value="DUF2129"/>
    <property type="match status" value="1"/>
</dbReference>
<dbReference type="STRING" id="1423781.FD06_GL000983"/>
<sequence>MYVNTDNLDEIKHSISQLNFVSSVTISSYKKIYNQLSMKDKVDVSLKKADEY</sequence>
<dbReference type="InterPro" id="IPR016979">
    <property type="entry name" value="DUF2129"/>
</dbReference>
<protein>
    <submittedName>
        <fullName evidence="2">Uncharacterized protein</fullName>
    </submittedName>
</protein>
<name>A0A0R2ANI0_9LACO</name>
<keyword evidence="1" id="KW-0963">Cytoplasm</keyword>
<reference evidence="2 3" key="1">
    <citation type="journal article" date="2015" name="Genome Announc.">
        <title>Expanding the biotechnology potential of lactobacilli through comparative genomics of 213 strains and associated genera.</title>
        <authorList>
            <person name="Sun Z."/>
            <person name="Harris H.M."/>
            <person name="McCann A."/>
            <person name="Guo C."/>
            <person name="Argimon S."/>
            <person name="Zhang W."/>
            <person name="Yang X."/>
            <person name="Jeffery I.B."/>
            <person name="Cooney J.C."/>
            <person name="Kagawa T.F."/>
            <person name="Liu W."/>
            <person name="Song Y."/>
            <person name="Salvetti E."/>
            <person name="Wrobel A."/>
            <person name="Rasinkangas P."/>
            <person name="Parkhill J."/>
            <person name="Rea M.C."/>
            <person name="O'Sullivan O."/>
            <person name="Ritari J."/>
            <person name="Douillard F.P."/>
            <person name="Paul Ross R."/>
            <person name="Yang R."/>
            <person name="Briner A.E."/>
            <person name="Felis G.E."/>
            <person name="de Vos W.M."/>
            <person name="Barrangou R."/>
            <person name="Klaenhammer T.R."/>
            <person name="Caufield P.W."/>
            <person name="Cui Y."/>
            <person name="Zhang H."/>
            <person name="O'Toole P.W."/>
        </authorList>
    </citation>
    <scope>NUCLEOTIDE SEQUENCE [LARGE SCALE GENOMIC DNA]</scope>
    <source>
        <strain evidence="2 3">DSM 23829</strain>
    </source>
</reference>
<accession>A0A0R2ANI0</accession>